<protein>
    <submittedName>
        <fullName evidence="1">Uncharacterized protein</fullName>
    </submittedName>
</protein>
<reference evidence="1 2" key="1">
    <citation type="submission" date="2018-03" db="EMBL/GenBank/DDBJ databases">
        <title>Draft Genome Sequences of the Obligatory Marine Myxobacteria Enhygromyxa salina SWB007.</title>
        <authorList>
            <person name="Poehlein A."/>
            <person name="Moghaddam J.A."/>
            <person name="Harms H."/>
            <person name="Alanjari M."/>
            <person name="Koenig G.M."/>
            <person name="Daniel R."/>
            <person name="Schaeberle T.F."/>
        </authorList>
    </citation>
    <scope>NUCLEOTIDE SEQUENCE [LARGE SCALE GENOMIC DNA]</scope>
    <source>
        <strain evidence="1 2">SWB007</strain>
    </source>
</reference>
<comment type="caution">
    <text evidence="1">The sequence shown here is derived from an EMBL/GenBank/DDBJ whole genome shotgun (WGS) entry which is preliminary data.</text>
</comment>
<proteinExistence type="predicted"/>
<gene>
    <name evidence="1" type="ORF">ENSA7_56650</name>
</gene>
<evidence type="ECO:0000313" key="2">
    <source>
        <dbReference type="Proteomes" id="UP000238823"/>
    </source>
</evidence>
<dbReference type="EMBL" id="PVNL01000115">
    <property type="protein sequence ID" value="PRQ01997.1"/>
    <property type="molecule type" value="Genomic_DNA"/>
</dbReference>
<evidence type="ECO:0000313" key="1">
    <source>
        <dbReference type="EMBL" id="PRQ01997.1"/>
    </source>
</evidence>
<name>A0A2S9YA64_9BACT</name>
<organism evidence="1 2">
    <name type="scientific">Enhygromyxa salina</name>
    <dbReference type="NCBI Taxonomy" id="215803"/>
    <lineage>
        <taxon>Bacteria</taxon>
        <taxon>Pseudomonadati</taxon>
        <taxon>Myxococcota</taxon>
        <taxon>Polyangia</taxon>
        <taxon>Nannocystales</taxon>
        <taxon>Nannocystaceae</taxon>
        <taxon>Enhygromyxa</taxon>
    </lineage>
</organism>
<dbReference type="Proteomes" id="UP000238823">
    <property type="component" value="Unassembled WGS sequence"/>
</dbReference>
<accession>A0A2S9YA64</accession>
<dbReference type="AlphaFoldDB" id="A0A2S9YA64"/>
<sequence length="125" mass="12916">MLASAMSQDLDALAATVQATRPSAASTPAEQVRHAQALLAFAQALQPAQYFRDGAEASAEAIALFNDRIEAGDETLSPDLAAALLVHANCLHGLGLGRAVSVFQTAAGPEVRGVLWVASRFSPAC</sequence>